<evidence type="ECO:0000256" key="6">
    <source>
        <dbReference type="ARBA" id="ARBA00022777"/>
    </source>
</evidence>
<sequence length="171" mass="18944">MSDSQHLHIVVMGVTGTGKSTVAQALAAELDLVMAEGDDYHPEANIEKMSAGIALDDDDRTPWLEALAQWTREQHEAGHDTVLTCSALRRPYRDTLRGGVPESTFFIHLVGSADVLTERIEARDHFMPASLLDSQLETLEDLEPDEDGEVVDVDRPLEQVVEETLAIVRRL</sequence>
<accession>A0ABZ0ZX26</accession>
<evidence type="ECO:0000256" key="5">
    <source>
        <dbReference type="ARBA" id="ARBA00022741"/>
    </source>
</evidence>
<protein>
    <recommendedName>
        <fullName evidence="3 9">Gluconokinase</fullName>
        <ecNumber evidence="3 9">2.7.1.12</ecNumber>
    </recommendedName>
</protein>
<dbReference type="PANTHER" id="PTHR43442:SF3">
    <property type="entry name" value="GLUCONOKINASE-RELATED"/>
    <property type="match status" value="1"/>
</dbReference>
<evidence type="ECO:0000256" key="1">
    <source>
        <dbReference type="ARBA" id="ARBA00004761"/>
    </source>
</evidence>
<evidence type="ECO:0000256" key="3">
    <source>
        <dbReference type="ARBA" id="ARBA00012054"/>
    </source>
</evidence>
<dbReference type="Pfam" id="PF13671">
    <property type="entry name" value="AAA_33"/>
    <property type="match status" value="1"/>
</dbReference>
<keyword evidence="7 9" id="KW-0067">ATP-binding</keyword>
<comment type="catalytic activity">
    <reaction evidence="8 9">
        <text>D-gluconate + ATP = 6-phospho-D-gluconate + ADP + H(+)</text>
        <dbReference type="Rhea" id="RHEA:19433"/>
        <dbReference type="ChEBI" id="CHEBI:15378"/>
        <dbReference type="ChEBI" id="CHEBI:18391"/>
        <dbReference type="ChEBI" id="CHEBI:30616"/>
        <dbReference type="ChEBI" id="CHEBI:58759"/>
        <dbReference type="ChEBI" id="CHEBI:456216"/>
        <dbReference type="EC" id="2.7.1.12"/>
    </reaction>
</comment>
<dbReference type="GO" id="GO:0046316">
    <property type="term" value="F:gluconokinase activity"/>
    <property type="evidence" value="ECO:0007669"/>
    <property type="project" value="UniProtKB-EC"/>
</dbReference>
<dbReference type="InterPro" id="IPR027417">
    <property type="entry name" value="P-loop_NTPase"/>
</dbReference>
<reference evidence="11" key="1">
    <citation type="submission" date="2023-12" db="EMBL/GenBank/DDBJ databases">
        <title>Novel species in genus Nocardioides.</title>
        <authorList>
            <person name="Zhou H."/>
        </authorList>
    </citation>
    <scope>NUCLEOTIDE SEQUENCE [LARGE SCALE GENOMIC DNA]</scope>
    <source>
        <strain evidence="11">HM61</strain>
    </source>
</reference>
<name>A0ABZ0ZX26_9ACTN</name>
<dbReference type="NCBIfam" id="TIGR01313">
    <property type="entry name" value="therm_gnt_kin"/>
    <property type="match status" value="1"/>
</dbReference>
<dbReference type="SUPFAM" id="SSF52540">
    <property type="entry name" value="P-loop containing nucleoside triphosphate hydrolases"/>
    <property type="match status" value="1"/>
</dbReference>
<evidence type="ECO:0000256" key="2">
    <source>
        <dbReference type="ARBA" id="ARBA00008420"/>
    </source>
</evidence>
<evidence type="ECO:0000256" key="4">
    <source>
        <dbReference type="ARBA" id="ARBA00022679"/>
    </source>
</evidence>
<evidence type="ECO:0000256" key="8">
    <source>
        <dbReference type="ARBA" id="ARBA00048090"/>
    </source>
</evidence>
<comment type="pathway">
    <text evidence="1">Carbohydrate acid metabolism.</text>
</comment>
<gene>
    <name evidence="10" type="ORF">SHK19_08355</name>
</gene>
<dbReference type="EC" id="2.7.1.12" evidence="3 9"/>
<dbReference type="EMBL" id="CP141059">
    <property type="protein sequence ID" value="WQQ28232.1"/>
    <property type="molecule type" value="Genomic_DNA"/>
</dbReference>
<organism evidence="10 11">
    <name type="scientific">Nocardioides bizhenqiangii</name>
    <dbReference type="NCBI Taxonomy" id="3095076"/>
    <lineage>
        <taxon>Bacteria</taxon>
        <taxon>Bacillati</taxon>
        <taxon>Actinomycetota</taxon>
        <taxon>Actinomycetes</taxon>
        <taxon>Propionibacteriales</taxon>
        <taxon>Nocardioidaceae</taxon>
        <taxon>Nocardioides</taxon>
    </lineage>
</organism>
<dbReference type="InterPro" id="IPR006001">
    <property type="entry name" value="Therm_gnt_kin"/>
</dbReference>
<evidence type="ECO:0000313" key="11">
    <source>
        <dbReference type="Proteomes" id="UP001327225"/>
    </source>
</evidence>
<evidence type="ECO:0000313" key="10">
    <source>
        <dbReference type="EMBL" id="WQQ28232.1"/>
    </source>
</evidence>
<keyword evidence="11" id="KW-1185">Reference proteome</keyword>
<proteinExistence type="inferred from homology"/>
<keyword evidence="4 9" id="KW-0808">Transferase</keyword>
<keyword evidence="5 9" id="KW-0547">Nucleotide-binding</keyword>
<dbReference type="Gene3D" id="3.40.50.300">
    <property type="entry name" value="P-loop containing nucleotide triphosphate hydrolases"/>
    <property type="match status" value="1"/>
</dbReference>
<dbReference type="RefSeq" id="WP_322458119.1">
    <property type="nucleotide sequence ID" value="NZ_CP141059.1"/>
</dbReference>
<comment type="similarity">
    <text evidence="2 9">Belongs to the gluconokinase GntK/GntV family.</text>
</comment>
<evidence type="ECO:0000256" key="9">
    <source>
        <dbReference type="RuleBase" id="RU363066"/>
    </source>
</evidence>
<evidence type="ECO:0000256" key="7">
    <source>
        <dbReference type="ARBA" id="ARBA00022840"/>
    </source>
</evidence>
<keyword evidence="6 9" id="KW-0418">Kinase</keyword>
<dbReference type="Proteomes" id="UP001327225">
    <property type="component" value="Chromosome"/>
</dbReference>
<dbReference type="CDD" id="cd02021">
    <property type="entry name" value="GntK"/>
    <property type="match status" value="1"/>
</dbReference>
<dbReference type="PANTHER" id="PTHR43442">
    <property type="entry name" value="GLUCONOKINASE-RELATED"/>
    <property type="match status" value="1"/>
</dbReference>